<dbReference type="GO" id="GO:0005829">
    <property type="term" value="C:cytosol"/>
    <property type="evidence" value="ECO:0007669"/>
    <property type="project" value="UniProtKB-ARBA"/>
</dbReference>
<accession>A0A507DES2</accession>
<comment type="caution">
    <text evidence="2">The sequence shown here is derived from an EMBL/GenBank/DDBJ whole genome shotgun (WGS) entry which is preliminary data.</text>
</comment>
<dbReference type="PANTHER" id="PTHR31841">
    <property type="entry name" value="PROTEIN FAM72A-RELATED"/>
    <property type="match status" value="1"/>
</dbReference>
<sequence>MKAILLADTTVELYSTDAPPCGVQLVCDDYMTRNCHCRIRDVACLQCGNVVGYHVTQPCASCLSACNNGHFWMFNVDQVTSFERRNNDGKPLLWADLPRADADLPQDGGFVPYERLCR</sequence>
<dbReference type="Proteomes" id="UP000317494">
    <property type="component" value="Unassembled WGS sequence"/>
</dbReference>
<evidence type="ECO:0000313" key="2">
    <source>
        <dbReference type="EMBL" id="TPX50093.1"/>
    </source>
</evidence>
<dbReference type="AlphaFoldDB" id="A0A507DES2"/>
<keyword evidence="3" id="KW-1185">Reference proteome</keyword>
<protein>
    <recommendedName>
        <fullName evidence="4">Protein FAM72</fullName>
    </recommendedName>
</protein>
<dbReference type="Pfam" id="PF14976">
    <property type="entry name" value="YPEH2ZP"/>
    <property type="match status" value="1"/>
</dbReference>
<proteinExistence type="inferred from homology"/>
<gene>
    <name evidence="2" type="ORF">SeMB42_g02361</name>
</gene>
<reference evidence="2 3" key="1">
    <citation type="journal article" date="2019" name="Sci. Rep.">
        <title>Comparative genomics of chytrid fungi reveal insights into the obligate biotrophic and pathogenic lifestyle of Synchytrium endobioticum.</title>
        <authorList>
            <person name="van de Vossenberg B.T.L.H."/>
            <person name="Warris S."/>
            <person name="Nguyen H.D.T."/>
            <person name="van Gent-Pelzer M.P.E."/>
            <person name="Joly D.L."/>
            <person name="van de Geest H.C."/>
            <person name="Bonants P.J.M."/>
            <person name="Smith D.S."/>
            <person name="Levesque C.A."/>
            <person name="van der Lee T.A.J."/>
        </authorList>
    </citation>
    <scope>NUCLEOTIDE SEQUENCE [LARGE SCALE GENOMIC DNA]</scope>
    <source>
        <strain evidence="2 3">MB42</strain>
    </source>
</reference>
<comment type="similarity">
    <text evidence="1">Belongs to the FAM72 family.</text>
</comment>
<dbReference type="EMBL" id="QEAN01000072">
    <property type="protein sequence ID" value="TPX50093.1"/>
    <property type="molecule type" value="Genomic_DNA"/>
</dbReference>
<dbReference type="InterPro" id="IPR026768">
    <property type="entry name" value="YPEH2ZP"/>
</dbReference>
<evidence type="ECO:0000313" key="3">
    <source>
        <dbReference type="Proteomes" id="UP000317494"/>
    </source>
</evidence>
<evidence type="ECO:0008006" key="4">
    <source>
        <dbReference type="Google" id="ProtNLM"/>
    </source>
</evidence>
<organism evidence="2 3">
    <name type="scientific">Synchytrium endobioticum</name>
    <dbReference type="NCBI Taxonomy" id="286115"/>
    <lineage>
        <taxon>Eukaryota</taxon>
        <taxon>Fungi</taxon>
        <taxon>Fungi incertae sedis</taxon>
        <taxon>Chytridiomycota</taxon>
        <taxon>Chytridiomycota incertae sedis</taxon>
        <taxon>Chytridiomycetes</taxon>
        <taxon>Synchytriales</taxon>
        <taxon>Synchytriaceae</taxon>
        <taxon>Synchytrium</taxon>
    </lineage>
</organism>
<evidence type="ECO:0000256" key="1">
    <source>
        <dbReference type="ARBA" id="ARBA00006888"/>
    </source>
</evidence>
<name>A0A507DES2_9FUNG</name>
<dbReference type="PANTHER" id="PTHR31841:SF1">
    <property type="entry name" value="PROTEIN FAM72A-RELATED"/>
    <property type="match status" value="1"/>
</dbReference>
<dbReference type="VEuPathDB" id="FungiDB:SeMB42_g02361"/>